<dbReference type="PROSITE" id="PS51186">
    <property type="entry name" value="GNAT"/>
    <property type="match status" value="1"/>
</dbReference>
<dbReference type="InterPro" id="IPR051531">
    <property type="entry name" value="N-acetyltransferase"/>
</dbReference>
<evidence type="ECO:0000313" key="2">
    <source>
        <dbReference type="EMBL" id="GGM08920.1"/>
    </source>
</evidence>
<comment type="caution">
    <text evidence="2">The sequence shown here is derived from an EMBL/GenBank/DDBJ whole genome shotgun (WGS) entry which is preliminary data.</text>
</comment>
<dbReference type="PANTHER" id="PTHR43792:SF1">
    <property type="entry name" value="N-ACETYLTRANSFERASE DOMAIN-CONTAINING PROTEIN"/>
    <property type="match status" value="1"/>
</dbReference>
<evidence type="ECO:0000259" key="1">
    <source>
        <dbReference type="PROSITE" id="PS51186"/>
    </source>
</evidence>
<dbReference type="Pfam" id="PF13302">
    <property type="entry name" value="Acetyltransf_3"/>
    <property type="match status" value="1"/>
</dbReference>
<sequence>MLNADPEVREHFPSLLDRASSEAECERIQGRIEQHGWGFWAVELKETREFIGFTGLNTPEGLPCSPCVEIGWRLAKPYWGRGYASEAAREALRIGFEQLKLDEIVAFTALSNYRSRAVMERLGMQDAHEEFDHPRVPAGHPVRRHCLYRLTYEDWQSRLT</sequence>
<dbReference type="InterPro" id="IPR000182">
    <property type="entry name" value="GNAT_dom"/>
</dbReference>
<feature type="domain" description="N-acetyltransferase" evidence="1">
    <location>
        <begin position="1"/>
        <end position="153"/>
    </location>
</feature>
<dbReference type="EMBL" id="BMNW01000004">
    <property type="protein sequence ID" value="GGM08920.1"/>
    <property type="molecule type" value="Genomic_DNA"/>
</dbReference>
<dbReference type="InterPro" id="IPR016181">
    <property type="entry name" value="Acyl_CoA_acyltransferase"/>
</dbReference>
<evidence type="ECO:0000313" key="3">
    <source>
        <dbReference type="Proteomes" id="UP000616499"/>
    </source>
</evidence>
<organism evidence="2 3">
    <name type="scientific">Pseudomonas asuensis</name>
    <dbReference type="NCBI Taxonomy" id="1825787"/>
    <lineage>
        <taxon>Bacteria</taxon>
        <taxon>Pseudomonadati</taxon>
        <taxon>Pseudomonadota</taxon>
        <taxon>Gammaproteobacteria</taxon>
        <taxon>Pseudomonadales</taxon>
        <taxon>Pseudomonadaceae</taxon>
        <taxon>Pseudomonas</taxon>
    </lineage>
</organism>
<dbReference type="PANTHER" id="PTHR43792">
    <property type="entry name" value="GNAT FAMILY, PUTATIVE (AFU_ORTHOLOGUE AFUA_3G00765)-RELATED-RELATED"/>
    <property type="match status" value="1"/>
</dbReference>
<protein>
    <submittedName>
        <fullName evidence="2">GCN5 family N-acetyltransferase</fullName>
    </submittedName>
</protein>
<name>A0ABQ2GSS5_9PSED</name>
<reference evidence="3" key="1">
    <citation type="journal article" date="2019" name="Int. J. Syst. Evol. Microbiol.">
        <title>The Global Catalogue of Microorganisms (GCM) 10K type strain sequencing project: providing services to taxonomists for standard genome sequencing and annotation.</title>
        <authorList>
            <consortium name="The Broad Institute Genomics Platform"/>
            <consortium name="The Broad Institute Genome Sequencing Center for Infectious Disease"/>
            <person name="Wu L."/>
            <person name="Ma J."/>
        </authorList>
    </citation>
    <scope>NUCLEOTIDE SEQUENCE [LARGE SCALE GENOMIC DNA]</scope>
    <source>
        <strain evidence="3">JCM 13501</strain>
    </source>
</reference>
<keyword evidence="3" id="KW-1185">Reference proteome</keyword>
<gene>
    <name evidence="2" type="ORF">GCM10009425_20190</name>
</gene>
<accession>A0ABQ2GSS5</accession>
<dbReference type="SUPFAM" id="SSF55729">
    <property type="entry name" value="Acyl-CoA N-acyltransferases (Nat)"/>
    <property type="match status" value="1"/>
</dbReference>
<proteinExistence type="predicted"/>
<dbReference type="Proteomes" id="UP000616499">
    <property type="component" value="Unassembled WGS sequence"/>
</dbReference>
<dbReference type="Gene3D" id="3.40.630.30">
    <property type="match status" value="1"/>
</dbReference>